<sequence length="386" mass="43235">MSLKAVRHAKQRLAPDPRNLHWANDTNKFGFKMMEKMGWEQGKGLGAKEDGVQEHVKVRLKENHLGVGATKKSSDNWLGNTDAFSRLLADLNERVENDAKESESKDEEKSSNSSSDEENSDDDDKKKSKKSKKDKKDKKDSNEKKNKKEKKDKKDKKEKKSKKSKKSSDEDSDDKNSIMAAINGRKASRHKYLRNKHAALQNSDRLNEILGIKSETASPATSGMSTPVVEEPMTSTDIFAARMQQNNLSKSNDSDEPARPMFGGLGFATSSGIGSTGYNGSGLRGLGFVKATVSVMPSTIETKVEEQVIVVATSTETAPAVEEAAEDEKESKKEKKEKKEKKDKKDKKDKKETKDTKEEKKEKKEEKDKKRKSEDTEQTRSKKSKK</sequence>
<comment type="caution">
    <text evidence="3">The sequence shown here is derived from an EMBL/GenBank/DDBJ whole genome shotgun (WGS) entry which is preliminary data.</text>
</comment>
<evidence type="ECO:0000313" key="3">
    <source>
        <dbReference type="EMBL" id="KAG9323031.1"/>
    </source>
</evidence>
<dbReference type="InterPro" id="IPR050656">
    <property type="entry name" value="PINX1"/>
</dbReference>
<dbReference type="SMART" id="SM00443">
    <property type="entry name" value="G_patch"/>
    <property type="match status" value="1"/>
</dbReference>
<dbReference type="AlphaFoldDB" id="A0A9P8CY38"/>
<feature type="compositionally biased region" description="Basic residues" evidence="1">
    <location>
        <begin position="147"/>
        <end position="165"/>
    </location>
</feature>
<dbReference type="PANTHER" id="PTHR23149:SF27">
    <property type="entry name" value="PIN2_TERF1-INTERACTING TELOMERASE INHIBITOR 1"/>
    <property type="match status" value="1"/>
</dbReference>
<feature type="compositionally biased region" description="Basic and acidic residues" evidence="1">
    <location>
        <begin position="94"/>
        <end position="110"/>
    </location>
</feature>
<feature type="compositionally biased region" description="Basic residues" evidence="1">
    <location>
        <begin position="127"/>
        <end position="136"/>
    </location>
</feature>
<proteinExistence type="predicted"/>
<feature type="compositionally biased region" description="Basic and acidic residues" evidence="1">
    <location>
        <begin position="349"/>
        <end position="380"/>
    </location>
</feature>
<evidence type="ECO:0000313" key="4">
    <source>
        <dbReference type="Proteomes" id="UP000717515"/>
    </source>
</evidence>
<feature type="compositionally biased region" description="Basic residues" evidence="1">
    <location>
        <begin position="335"/>
        <end position="348"/>
    </location>
</feature>
<feature type="compositionally biased region" description="Basic residues" evidence="1">
    <location>
        <begin position="1"/>
        <end position="11"/>
    </location>
</feature>
<feature type="compositionally biased region" description="Basic and acidic residues" evidence="1">
    <location>
        <begin position="137"/>
        <end position="146"/>
    </location>
</feature>
<dbReference type="GO" id="GO:0003676">
    <property type="term" value="F:nucleic acid binding"/>
    <property type="evidence" value="ECO:0007669"/>
    <property type="project" value="InterPro"/>
</dbReference>
<name>A0A9P8CY38_MORAP</name>
<feature type="domain" description="G-patch" evidence="2">
    <location>
        <begin position="26"/>
        <end position="72"/>
    </location>
</feature>
<dbReference type="PANTHER" id="PTHR23149">
    <property type="entry name" value="G PATCH DOMAIN CONTAINING PROTEIN"/>
    <property type="match status" value="1"/>
</dbReference>
<gene>
    <name evidence="3" type="ORF">KVV02_008099</name>
</gene>
<reference evidence="3" key="1">
    <citation type="submission" date="2021-07" db="EMBL/GenBank/DDBJ databases">
        <title>Draft genome of Mortierella alpina, strain LL118, isolated from an aspen leaf litter sample.</title>
        <authorList>
            <person name="Yang S."/>
            <person name="Vinatzer B.A."/>
        </authorList>
    </citation>
    <scope>NUCLEOTIDE SEQUENCE</scope>
    <source>
        <strain evidence="3">LL118</strain>
    </source>
</reference>
<evidence type="ECO:0000256" key="1">
    <source>
        <dbReference type="SAM" id="MobiDB-lite"/>
    </source>
</evidence>
<protein>
    <recommendedName>
        <fullName evidence="2">G-patch domain-containing protein</fullName>
    </recommendedName>
</protein>
<dbReference type="Proteomes" id="UP000717515">
    <property type="component" value="Unassembled WGS sequence"/>
</dbReference>
<dbReference type="GO" id="GO:0005730">
    <property type="term" value="C:nucleolus"/>
    <property type="evidence" value="ECO:0007669"/>
    <property type="project" value="TreeGrafter"/>
</dbReference>
<evidence type="ECO:0000259" key="2">
    <source>
        <dbReference type="PROSITE" id="PS50174"/>
    </source>
</evidence>
<feature type="region of interest" description="Disordered" evidence="1">
    <location>
        <begin position="61"/>
        <end position="80"/>
    </location>
</feature>
<dbReference type="GO" id="GO:0010521">
    <property type="term" value="F:telomerase inhibitor activity"/>
    <property type="evidence" value="ECO:0007669"/>
    <property type="project" value="TreeGrafter"/>
</dbReference>
<feature type="region of interest" description="Disordered" evidence="1">
    <location>
        <begin position="315"/>
        <end position="386"/>
    </location>
</feature>
<feature type="region of interest" description="Disordered" evidence="1">
    <location>
        <begin position="1"/>
        <end position="20"/>
    </location>
</feature>
<dbReference type="EMBL" id="JAIFTL010000119">
    <property type="protein sequence ID" value="KAG9323031.1"/>
    <property type="molecule type" value="Genomic_DNA"/>
</dbReference>
<dbReference type="PROSITE" id="PS50174">
    <property type="entry name" value="G_PATCH"/>
    <property type="match status" value="1"/>
</dbReference>
<dbReference type="InterPro" id="IPR000467">
    <property type="entry name" value="G_patch_dom"/>
</dbReference>
<feature type="region of interest" description="Disordered" evidence="1">
    <location>
        <begin position="94"/>
        <end position="192"/>
    </location>
</feature>
<accession>A0A9P8CY38</accession>
<organism evidence="3 4">
    <name type="scientific">Mortierella alpina</name>
    <name type="common">Oleaginous fungus</name>
    <name type="synonym">Mortierella renispora</name>
    <dbReference type="NCBI Taxonomy" id="64518"/>
    <lineage>
        <taxon>Eukaryota</taxon>
        <taxon>Fungi</taxon>
        <taxon>Fungi incertae sedis</taxon>
        <taxon>Mucoromycota</taxon>
        <taxon>Mortierellomycotina</taxon>
        <taxon>Mortierellomycetes</taxon>
        <taxon>Mortierellales</taxon>
        <taxon>Mortierellaceae</taxon>
        <taxon>Mortierella</taxon>
    </lineage>
</organism>
<dbReference type="Pfam" id="PF01585">
    <property type="entry name" value="G-patch"/>
    <property type="match status" value="1"/>
</dbReference>